<dbReference type="InterPro" id="IPR005225">
    <property type="entry name" value="Small_GTP-bd"/>
</dbReference>
<dbReference type="GO" id="GO:0005525">
    <property type="term" value="F:GTP binding"/>
    <property type="evidence" value="ECO:0007669"/>
    <property type="project" value="UniProtKB-KW"/>
</dbReference>
<dbReference type="GO" id="GO:0043024">
    <property type="term" value="F:ribosomal small subunit binding"/>
    <property type="evidence" value="ECO:0007669"/>
    <property type="project" value="TreeGrafter"/>
</dbReference>
<comment type="similarity">
    <text evidence="1">Belongs to the TRAFAC class TrmE-Era-EngA-EngB-Septin-like GTPase superfamily. Era GTPase family.</text>
</comment>
<sequence length="376" mass="42548">MTKVMSKKHFLSYSFIRNFIYDVRYCFTGNIRNVGEFTKPQDPLIEFQHEENESNDKRIIKIAIIGLPNVGKSTLINQIVGRRVFAMSKRVHTTQCKARAIHAVGNTQMVFLDTPGLVTLSESIKFKLANNFMSDGEGAIKDADVVGVMHDISNSYTRTKLDSKILRLLHYYPKKNTALILNKIDCVKRKRLLLDLANKLTCNVLSNEIKPVKETTREKISDKEMKERLKNATGWPGFQEVFMVSAIDGFGVGDIVEYLIKIAQPGPWLFPEDAYTDQKMEKIIEEAVRSKLLDYVPQEMPYLSKVKLEFLNDEDGKITAGVLVLCPSPRVEKLIRGASNGKIRVIREAAQDDLQNTFQQTVNLSIAVTSVKSANK</sequence>
<dbReference type="GO" id="GO:0019843">
    <property type="term" value="F:rRNA binding"/>
    <property type="evidence" value="ECO:0007669"/>
    <property type="project" value="TreeGrafter"/>
</dbReference>
<dbReference type="Gene3D" id="3.40.50.300">
    <property type="entry name" value="P-loop containing nucleotide triphosphate hydrolases"/>
    <property type="match status" value="1"/>
</dbReference>
<dbReference type="GO" id="GO:0005759">
    <property type="term" value="C:mitochondrial matrix"/>
    <property type="evidence" value="ECO:0007669"/>
    <property type="project" value="TreeGrafter"/>
</dbReference>
<keyword evidence="4" id="KW-0342">GTP-binding</keyword>
<evidence type="ECO:0000256" key="1">
    <source>
        <dbReference type="ARBA" id="ARBA00007921"/>
    </source>
</evidence>
<evidence type="ECO:0000256" key="3">
    <source>
        <dbReference type="ARBA" id="ARBA00022741"/>
    </source>
</evidence>
<proteinExistence type="inferred from homology"/>
<dbReference type="NCBIfam" id="TIGR00231">
    <property type="entry name" value="small_GTP"/>
    <property type="match status" value="1"/>
</dbReference>
<dbReference type="CDD" id="cd04163">
    <property type="entry name" value="Era"/>
    <property type="match status" value="1"/>
</dbReference>
<name>A0A1B6CJJ9_9HEMI</name>
<dbReference type="AlphaFoldDB" id="A0A1B6CJJ9"/>
<feature type="domain" description="G" evidence="6">
    <location>
        <begin position="61"/>
        <end position="183"/>
    </location>
</feature>
<evidence type="ECO:0000256" key="4">
    <source>
        <dbReference type="ARBA" id="ARBA00023134"/>
    </source>
</evidence>
<dbReference type="GO" id="GO:0000028">
    <property type="term" value="P:ribosomal small subunit assembly"/>
    <property type="evidence" value="ECO:0007669"/>
    <property type="project" value="TreeGrafter"/>
</dbReference>
<dbReference type="SUPFAM" id="SSF52540">
    <property type="entry name" value="P-loop containing nucleoside triphosphate hydrolases"/>
    <property type="match status" value="1"/>
</dbReference>
<keyword evidence="3" id="KW-0547">Nucleotide-binding</keyword>
<reference evidence="7" key="1">
    <citation type="submission" date="2015-12" db="EMBL/GenBank/DDBJ databases">
        <title>De novo transcriptome assembly of four potential Pierce s Disease insect vectors from Arizona vineyards.</title>
        <authorList>
            <person name="Tassone E.E."/>
        </authorList>
    </citation>
    <scope>NUCLEOTIDE SEQUENCE</scope>
</reference>
<dbReference type="InterPro" id="IPR030388">
    <property type="entry name" value="G_ERA_dom"/>
</dbReference>
<evidence type="ECO:0000313" key="7">
    <source>
        <dbReference type="EMBL" id="JAS13617.1"/>
    </source>
</evidence>
<dbReference type="EMBL" id="GEDC01023681">
    <property type="protein sequence ID" value="JAS13617.1"/>
    <property type="molecule type" value="Transcribed_RNA"/>
</dbReference>
<evidence type="ECO:0000256" key="5">
    <source>
        <dbReference type="ARBA" id="ARBA00030975"/>
    </source>
</evidence>
<dbReference type="InterPro" id="IPR027417">
    <property type="entry name" value="P-loop_NTPase"/>
</dbReference>
<dbReference type="InterPro" id="IPR015946">
    <property type="entry name" value="KH_dom-like_a/b"/>
</dbReference>
<dbReference type="PANTHER" id="PTHR42698:SF1">
    <property type="entry name" value="GTPASE ERA, MITOCHONDRIAL"/>
    <property type="match status" value="1"/>
</dbReference>
<dbReference type="InterPro" id="IPR009019">
    <property type="entry name" value="KH_sf_prok-type"/>
</dbReference>
<dbReference type="Pfam" id="PF01926">
    <property type="entry name" value="MMR_HSR1"/>
    <property type="match status" value="1"/>
</dbReference>
<evidence type="ECO:0000259" key="6">
    <source>
        <dbReference type="Pfam" id="PF01926"/>
    </source>
</evidence>
<dbReference type="InterPro" id="IPR006073">
    <property type="entry name" value="GTP-bd"/>
</dbReference>
<gene>
    <name evidence="7" type="ORF">g.5033</name>
</gene>
<dbReference type="SUPFAM" id="SSF54814">
    <property type="entry name" value="Prokaryotic type KH domain (KH-domain type II)"/>
    <property type="match status" value="1"/>
</dbReference>
<dbReference type="InterPro" id="IPR005662">
    <property type="entry name" value="GTPase_Era-like"/>
</dbReference>
<accession>A0A1B6CJJ9</accession>
<protein>
    <recommendedName>
        <fullName evidence="2">GTPase Era, mitochondrial</fullName>
    </recommendedName>
    <alternativeName>
        <fullName evidence="5">ERA-like protein 1</fullName>
    </alternativeName>
</protein>
<dbReference type="Gene3D" id="3.30.300.20">
    <property type="match status" value="1"/>
</dbReference>
<dbReference type="PRINTS" id="PR00326">
    <property type="entry name" value="GTP1OBG"/>
</dbReference>
<evidence type="ECO:0000256" key="2">
    <source>
        <dbReference type="ARBA" id="ARBA00019149"/>
    </source>
</evidence>
<dbReference type="PANTHER" id="PTHR42698">
    <property type="entry name" value="GTPASE ERA"/>
    <property type="match status" value="1"/>
</dbReference>
<organism evidence="7">
    <name type="scientific">Clastoptera arizonana</name>
    <name type="common">Arizona spittle bug</name>
    <dbReference type="NCBI Taxonomy" id="38151"/>
    <lineage>
        <taxon>Eukaryota</taxon>
        <taxon>Metazoa</taxon>
        <taxon>Ecdysozoa</taxon>
        <taxon>Arthropoda</taxon>
        <taxon>Hexapoda</taxon>
        <taxon>Insecta</taxon>
        <taxon>Pterygota</taxon>
        <taxon>Neoptera</taxon>
        <taxon>Paraneoptera</taxon>
        <taxon>Hemiptera</taxon>
        <taxon>Auchenorrhyncha</taxon>
        <taxon>Cercopoidea</taxon>
        <taxon>Clastopteridae</taxon>
        <taxon>Clastoptera</taxon>
    </lineage>
</organism>